<reference evidence="1 2" key="1">
    <citation type="journal article" date="2015" name="Genome Announc.">
        <title>Expanding the biotechnology potential of lactobacilli through comparative genomics of 213 strains and associated genera.</title>
        <authorList>
            <person name="Sun Z."/>
            <person name="Harris H.M."/>
            <person name="McCann A."/>
            <person name="Guo C."/>
            <person name="Argimon S."/>
            <person name="Zhang W."/>
            <person name="Yang X."/>
            <person name="Jeffery I.B."/>
            <person name="Cooney J.C."/>
            <person name="Kagawa T.F."/>
            <person name="Liu W."/>
            <person name="Song Y."/>
            <person name="Salvetti E."/>
            <person name="Wrobel A."/>
            <person name="Rasinkangas P."/>
            <person name="Parkhill J."/>
            <person name="Rea M.C."/>
            <person name="O'Sullivan O."/>
            <person name="Ritari J."/>
            <person name="Douillard F.P."/>
            <person name="Paul Ross R."/>
            <person name="Yang R."/>
            <person name="Briner A.E."/>
            <person name="Felis G.E."/>
            <person name="de Vos W.M."/>
            <person name="Barrangou R."/>
            <person name="Klaenhammer T.R."/>
            <person name="Caufield P.W."/>
            <person name="Cui Y."/>
            <person name="Zhang H."/>
            <person name="O'Toole P.W."/>
        </authorList>
    </citation>
    <scope>NUCLEOTIDE SEQUENCE [LARGE SCALE GENOMIC DNA]</scope>
    <source>
        <strain evidence="1 2">DSM 19910</strain>
    </source>
</reference>
<dbReference type="SUPFAM" id="SSF54593">
    <property type="entry name" value="Glyoxalase/Bleomycin resistance protein/Dihydroxybiphenyl dioxygenase"/>
    <property type="match status" value="1"/>
</dbReference>
<proteinExistence type="predicted"/>
<gene>
    <name evidence="1" type="ORF">FC81_GL001766</name>
</gene>
<keyword evidence="2" id="KW-1185">Reference proteome</keyword>
<evidence type="ECO:0000313" key="2">
    <source>
        <dbReference type="Proteomes" id="UP000051621"/>
    </source>
</evidence>
<comment type="caution">
    <text evidence="1">The sequence shown here is derived from an EMBL/GenBank/DDBJ whole genome shotgun (WGS) entry which is preliminary data.</text>
</comment>
<dbReference type="Proteomes" id="UP000051621">
    <property type="component" value="Unassembled WGS sequence"/>
</dbReference>
<dbReference type="STRING" id="1423731.FC81_GL001766"/>
<evidence type="ECO:0000313" key="1">
    <source>
        <dbReference type="EMBL" id="KRL00931.1"/>
    </source>
</evidence>
<dbReference type="Gene3D" id="3.10.180.10">
    <property type="entry name" value="2,3-Dihydroxybiphenyl 1,2-Dioxygenase, domain 1"/>
    <property type="match status" value="1"/>
</dbReference>
<dbReference type="EMBL" id="AZEF01000032">
    <property type="protein sequence ID" value="KRL00931.1"/>
    <property type="molecule type" value="Genomic_DNA"/>
</dbReference>
<organism evidence="1 2">
    <name type="scientific">Liquorilactobacillus capillatus DSM 19910</name>
    <dbReference type="NCBI Taxonomy" id="1423731"/>
    <lineage>
        <taxon>Bacteria</taxon>
        <taxon>Bacillati</taxon>
        <taxon>Bacillota</taxon>
        <taxon>Bacilli</taxon>
        <taxon>Lactobacillales</taxon>
        <taxon>Lactobacillaceae</taxon>
        <taxon>Liquorilactobacillus</taxon>
    </lineage>
</organism>
<sequence length="101" mass="11792">MQRAINFYEDLLQIKVFQASSVYSVFLVDDFRLGLFAFKLANERHQFGTNCVPSFSMPNKYLLKEKIKNLDVRFPLEKIDNNWVSEIEDSEGNRIEITAPV</sequence>
<protein>
    <submittedName>
        <fullName evidence="1">Uncharacterized protein</fullName>
    </submittedName>
</protein>
<dbReference type="PATRIC" id="fig|1423731.3.peg.1809"/>
<dbReference type="AlphaFoldDB" id="A0A0R1MAF8"/>
<dbReference type="InterPro" id="IPR029068">
    <property type="entry name" value="Glyas_Bleomycin-R_OHBP_Dase"/>
</dbReference>
<name>A0A0R1MAF8_9LACO</name>
<accession>A0A0R1MAF8</accession>